<accession>A0A7W9BGH3</accession>
<dbReference type="Gene3D" id="3.40.710.10">
    <property type="entry name" value="DD-peptidase/beta-lactamase superfamily"/>
    <property type="match status" value="1"/>
</dbReference>
<dbReference type="PANTHER" id="PTHR43283:SF3">
    <property type="entry name" value="BETA-LACTAMASE FAMILY PROTEIN (AFU_ORTHOLOGUE AFUA_5G07500)"/>
    <property type="match status" value="1"/>
</dbReference>
<sequence length="395" mass="42795">MTDPVALQLSADMQGYVDRGDVPGLATLVLRAGEEVHCDVLGQRDFGDAPPLRRDALWRLGSMTKTIVSALTLMLVEDGRLRLTDPVDRWLPEFASLRVLNAPDGPLDDTRPARRAMTVLDLLTHRAGLPCHTLPQGPIGRAAVKLVGASSQRADIPTDAWIAELAALPLLHEPGERFLMGLASDVLGALIERVTKVRLPELLRERLFAPLGMDDTSFWAGEDSIDRLGPTYSVGWLTGKHTKLDPGRGGYWNRPPAHPSGGGGLIATIDDYARFGAMLLAAGQGSGDSLLSRASVGLMTTNFLTPAQRAVPFFGTDYWRDRGFGLGVFVTDNAADRPWLGAPGQYGWRGAFSTYWFNDPARELTAVLMAPVSWPAVIPTLLSDFERGVYAAGWA</sequence>
<dbReference type="InterPro" id="IPR001466">
    <property type="entry name" value="Beta-lactam-related"/>
</dbReference>
<dbReference type="SUPFAM" id="SSF56601">
    <property type="entry name" value="beta-lactamase/transpeptidase-like"/>
    <property type="match status" value="1"/>
</dbReference>
<dbReference type="AlphaFoldDB" id="A0A7W9BGH3"/>
<dbReference type="InterPro" id="IPR012338">
    <property type="entry name" value="Beta-lactam/transpept-like"/>
</dbReference>
<dbReference type="EMBL" id="JACIJK010000010">
    <property type="protein sequence ID" value="MBB5716426.1"/>
    <property type="molecule type" value="Genomic_DNA"/>
</dbReference>
<feature type="domain" description="Beta-lactamase-related" evidence="1">
    <location>
        <begin position="12"/>
        <end position="370"/>
    </location>
</feature>
<keyword evidence="3" id="KW-1185">Reference proteome</keyword>
<evidence type="ECO:0000313" key="3">
    <source>
        <dbReference type="Proteomes" id="UP000546200"/>
    </source>
</evidence>
<dbReference type="InterPro" id="IPR050789">
    <property type="entry name" value="Diverse_Enzym_Activities"/>
</dbReference>
<gene>
    <name evidence="2" type="ORF">FHS94_003289</name>
</gene>
<evidence type="ECO:0000313" key="2">
    <source>
        <dbReference type="EMBL" id="MBB5716426.1"/>
    </source>
</evidence>
<reference evidence="2 3" key="1">
    <citation type="submission" date="2020-08" db="EMBL/GenBank/DDBJ databases">
        <title>Genomic Encyclopedia of Type Strains, Phase IV (KMG-IV): sequencing the most valuable type-strain genomes for metagenomic binning, comparative biology and taxonomic classification.</title>
        <authorList>
            <person name="Goeker M."/>
        </authorList>
    </citation>
    <scope>NUCLEOTIDE SEQUENCE [LARGE SCALE GENOMIC DNA]</scope>
    <source>
        <strain evidence="2 3">DSM 100044</strain>
    </source>
</reference>
<name>A0A7W9BGH3_9SPHN</name>
<organism evidence="2 3">
    <name type="scientific">Sphingomonas aerophila</name>
    <dbReference type="NCBI Taxonomy" id="1344948"/>
    <lineage>
        <taxon>Bacteria</taxon>
        <taxon>Pseudomonadati</taxon>
        <taxon>Pseudomonadota</taxon>
        <taxon>Alphaproteobacteria</taxon>
        <taxon>Sphingomonadales</taxon>
        <taxon>Sphingomonadaceae</taxon>
        <taxon>Sphingomonas</taxon>
    </lineage>
</organism>
<dbReference type="PANTHER" id="PTHR43283">
    <property type="entry name" value="BETA-LACTAMASE-RELATED"/>
    <property type="match status" value="1"/>
</dbReference>
<dbReference type="Pfam" id="PF00144">
    <property type="entry name" value="Beta-lactamase"/>
    <property type="match status" value="1"/>
</dbReference>
<proteinExistence type="predicted"/>
<comment type="caution">
    <text evidence="2">The sequence shown here is derived from an EMBL/GenBank/DDBJ whole genome shotgun (WGS) entry which is preliminary data.</text>
</comment>
<dbReference type="RefSeq" id="WP_184059678.1">
    <property type="nucleotide sequence ID" value="NZ_JACIJK010000010.1"/>
</dbReference>
<evidence type="ECO:0000259" key="1">
    <source>
        <dbReference type="Pfam" id="PF00144"/>
    </source>
</evidence>
<dbReference type="Proteomes" id="UP000546200">
    <property type="component" value="Unassembled WGS sequence"/>
</dbReference>
<protein>
    <submittedName>
        <fullName evidence="2">CubicO group peptidase (Beta-lactamase class C family)</fullName>
    </submittedName>
</protein>